<keyword evidence="1" id="KW-1133">Transmembrane helix</keyword>
<organism evidence="2 3">
    <name type="scientific">Bacteroides uniformis</name>
    <dbReference type="NCBI Taxonomy" id="820"/>
    <lineage>
        <taxon>Bacteria</taxon>
        <taxon>Pseudomonadati</taxon>
        <taxon>Bacteroidota</taxon>
        <taxon>Bacteroidia</taxon>
        <taxon>Bacteroidales</taxon>
        <taxon>Bacteroidaceae</taxon>
        <taxon>Bacteroides</taxon>
    </lineage>
</organism>
<accession>A0A4Q5E6N0</accession>
<proteinExistence type="predicted"/>
<evidence type="ECO:0000256" key="1">
    <source>
        <dbReference type="SAM" id="Phobius"/>
    </source>
</evidence>
<gene>
    <name evidence="2" type="ORF">GAP41_12660</name>
</gene>
<comment type="caution">
    <text evidence="2">The sequence shown here is derived from an EMBL/GenBank/DDBJ whole genome shotgun (WGS) entry which is preliminary data.</text>
</comment>
<sequence length="136" mass="15750">MKGQAYFYKVYKGLVMGFGMSEAAFMAYMANLAERRNRGHVTVCSLKTHLAATGMGRRTFERYVGRSMRMGLLERVPVDGKYDYIWDMTAYLRLVEILSTTPNPVRLRAFCKEVFETQGRRVLSITDDEKLRLEED</sequence>
<keyword evidence="1" id="KW-0472">Membrane</keyword>
<keyword evidence="1" id="KW-0812">Transmembrane</keyword>
<evidence type="ECO:0000313" key="3">
    <source>
        <dbReference type="Proteomes" id="UP000431575"/>
    </source>
</evidence>
<dbReference type="Proteomes" id="UP000431575">
    <property type="component" value="Unassembled WGS sequence"/>
</dbReference>
<dbReference type="AlphaFoldDB" id="A0A4Q5E6N0"/>
<reference evidence="2 3" key="1">
    <citation type="journal article" date="2019" name="Nat. Med.">
        <title>A library of human gut bacterial isolates paired with longitudinal multiomics data enables mechanistic microbiome research.</title>
        <authorList>
            <person name="Poyet M."/>
            <person name="Groussin M."/>
            <person name="Gibbons S.M."/>
            <person name="Avila-Pacheco J."/>
            <person name="Jiang X."/>
            <person name="Kearney S.M."/>
            <person name="Perrotta A.R."/>
            <person name="Berdy B."/>
            <person name="Zhao S."/>
            <person name="Lieberman T.D."/>
            <person name="Swanson P.K."/>
            <person name="Smith M."/>
            <person name="Roesemann S."/>
            <person name="Alexander J.E."/>
            <person name="Rich S.A."/>
            <person name="Livny J."/>
            <person name="Vlamakis H."/>
            <person name="Clish C."/>
            <person name="Bullock K."/>
            <person name="Deik A."/>
            <person name="Scott J."/>
            <person name="Pierce K.A."/>
            <person name="Xavier R.J."/>
            <person name="Alm E.J."/>
        </authorList>
    </citation>
    <scope>NUCLEOTIDE SEQUENCE [LARGE SCALE GENOMIC DNA]</scope>
    <source>
        <strain evidence="2 3">BIOML-A6</strain>
    </source>
</reference>
<dbReference type="EMBL" id="WCTM01000007">
    <property type="protein sequence ID" value="KAB4241596.1"/>
    <property type="molecule type" value="Genomic_DNA"/>
</dbReference>
<protein>
    <submittedName>
        <fullName evidence="2">Uncharacterized protein</fullName>
    </submittedName>
</protein>
<name>A0A4Q5E6N0_BACUN</name>
<evidence type="ECO:0000313" key="2">
    <source>
        <dbReference type="EMBL" id="KAB4241596.1"/>
    </source>
</evidence>
<dbReference type="RefSeq" id="WP_130081154.1">
    <property type="nucleotide sequence ID" value="NZ_RCXX01000007.1"/>
</dbReference>
<feature type="transmembrane region" description="Helical" evidence="1">
    <location>
        <begin position="6"/>
        <end position="28"/>
    </location>
</feature>